<comment type="caution">
    <text evidence="1">The sequence shown here is derived from an EMBL/GenBank/DDBJ whole genome shotgun (WGS) entry which is preliminary data.</text>
</comment>
<dbReference type="OrthoDB" id="2433584at2"/>
<evidence type="ECO:0008006" key="3">
    <source>
        <dbReference type="Google" id="ProtNLM"/>
    </source>
</evidence>
<dbReference type="Pfam" id="PF11079">
    <property type="entry name" value="YqhG"/>
    <property type="match status" value="1"/>
</dbReference>
<proteinExistence type="predicted"/>
<dbReference type="PATRIC" id="fig|1196324.3.peg.3133"/>
<protein>
    <recommendedName>
        <fullName evidence="3">YqhG</fullName>
    </recommendedName>
</protein>
<reference evidence="1 2" key="1">
    <citation type="journal article" date="2012" name="J. Bacteriol.">
        <title>Genome of Bacillus macauensis ZFHKF-1, a Long-Chain-Forming Bacterium.</title>
        <authorList>
            <person name="Cai L."/>
            <person name="Zhang T."/>
        </authorList>
    </citation>
    <scope>NUCLEOTIDE SEQUENCE [LARGE SCALE GENOMIC DNA]</scope>
    <source>
        <strain evidence="1 2">ZFHKF-1</strain>
    </source>
</reference>
<dbReference type="AlphaFoldDB" id="I8UCK4"/>
<dbReference type="STRING" id="1196324.A374_15297"/>
<gene>
    <name evidence="1" type="ORF">A374_15297</name>
</gene>
<dbReference type="RefSeq" id="WP_007203133.1">
    <property type="nucleotide sequence ID" value="NZ_AKKV01000032.1"/>
</dbReference>
<dbReference type="eggNOG" id="ENOG502Z821">
    <property type="taxonomic scope" value="Bacteria"/>
</dbReference>
<evidence type="ECO:0000313" key="1">
    <source>
        <dbReference type="EMBL" id="EIT84503.1"/>
    </source>
</evidence>
<dbReference type="Proteomes" id="UP000004080">
    <property type="component" value="Unassembled WGS sequence"/>
</dbReference>
<accession>I8UCK4</accession>
<sequence length="264" mass="31039">MQQHEIHDFLERYFEANDCEVLERRPASMKIKLSIEIDKLLMNRPFYWHYLEKTGGTPQPMTLSLATGQQAGDGTEEFIHFGSPRLHQIFASTQKLGSFIRMYEKVEHHNGSNIALHPWLCVNMKTSYMCDQKKDRITSHGIHLINGTILDQFHERLQQRPLSRSIPDYCYTLSPFIKPMSGLKRIESLIEEQISCDDHTWADDARRRWQEDQELLDRFYEDQAQKPECYEVEKEALRTQYEPRIEVTCINGGLFYLSDSFPST</sequence>
<name>I8UCK4_9BACL</name>
<evidence type="ECO:0000313" key="2">
    <source>
        <dbReference type="Proteomes" id="UP000004080"/>
    </source>
</evidence>
<organism evidence="1 2">
    <name type="scientific">Fictibacillus macauensis ZFHKF-1</name>
    <dbReference type="NCBI Taxonomy" id="1196324"/>
    <lineage>
        <taxon>Bacteria</taxon>
        <taxon>Bacillati</taxon>
        <taxon>Bacillota</taxon>
        <taxon>Bacilli</taxon>
        <taxon>Bacillales</taxon>
        <taxon>Fictibacillaceae</taxon>
        <taxon>Fictibacillus</taxon>
    </lineage>
</organism>
<keyword evidence="2" id="KW-1185">Reference proteome</keyword>
<dbReference type="InterPro" id="IPR024562">
    <property type="entry name" value="YqhG"/>
</dbReference>
<dbReference type="EMBL" id="AKKV01000032">
    <property type="protein sequence ID" value="EIT84503.1"/>
    <property type="molecule type" value="Genomic_DNA"/>
</dbReference>